<dbReference type="EMBL" id="ABEU02000015">
    <property type="protein sequence ID" value="PNR39196.1"/>
    <property type="molecule type" value="Genomic_DNA"/>
</dbReference>
<dbReference type="Proteomes" id="UP000006727">
    <property type="component" value="Chromosome 15"/>
</dbReference>
<dbReference type="AlphaFoldDB" id="A0A2K1JCD8"/>
<keyword evidence="3" id="KW-1185">Reference proteome</keyword>
<dbReference type="EnsemblPlants" id="Pp3c15_7740V3.1">
    <property type="protein sequence ID" value="PAC:32929586.CDS.1"/>
    <property type="gene ID" value="Pp3c15_7740"/>
</dbReference>
<evidence type="ECO:0000313" key="3">
    <source>
        <dbReference type="Proteomes" id="UP000006727"/>
    </source>
</evidence>
<gene>
    <name evidence="1" type="ORF">PHYPA_019474</name>
</gene>
<dbReference type="InParanoid" id="A0A2K1JCD8"/>
<evidence type="ECO:0000313" key="1">
    <source>
        <dbReference type="EMBL" id="PNR39196.1"/>
    </source>
</evidence>
<organism evidence="1">
    <name type="scientific">Physcomitrium patens</name>
    <name type="common">Spreading-leaved earth moss</name>
    <name type="synonym">Physcomitrella patens</name>
    <dbReference type="NCBI Taxonomy" id="3218"/>
    <lineage>
        <taxon>Eukaryota</taxon>
        <taxon>Viridiplantae</taxon>
        <taxon>Streptophyta</taxon>
        <taxon>Embryophyta</taxon>
        <taxon>Bryophyta</taxon>
        <taxon>Bryophytina</taxon>
        <taxon>Bryopsida</taxon>
        <taxon>Funariidae</taxon>
        <taxon>Funariales</taxon>
        <taxon>Funariaceae</taxon>
        <taxon>Physcomitrium</taxon>
    </lineage>
</organism>
<name>A0A2K1JCD8_PHYPA</name>
<reference evidence="1 3" key="1">
    <citation type="journal article" date="2008" name="Science">
        <title>The Physcomitrella genome reveals evolutionary insights into the conquest of land by plants.</title>
        <authorList>
            <person name="Rensing S."/>
            <person name="Lang D."/>
            <person name="Zimmer A."/>
            <person name="Terry A."/>
            <person name="Salamov A."/>
            <person name="Shapiro H."/>
            <person name="Nishiyama T."/>
            <person name="Perroud P.-F."/>
            <person name="Lindquist E."/>
            <person name="Kamisugi Y."/>
            <person name="Tanahashi T."/>
            <person name="Sakakibara K."/>
            <person name="Fujita T."/>
            <person name="Oishi K."/>
            <person name="Shin-I T."/>
            <person name="Kuroki Y."/>
            <person name="Toyoda A."/>
            <person name="Suzuki Y."/>
            <person name="Hashimoto A."/>
            <person name="Yamaguchi K."/>
            <person name="Sugano A."/>
            <person name="Kohara Y."/>
            <person name="Fujiyama A."/>
            <person name="Anterola A."/>
            <person name="Aoki S."/>
            <person name="Ashton N."/>
            <person name="Barbazuk W.B."/>
            <person name="Barker E."/>
            <person name="Bennetzen J."/>
            <person name="Bezanilla M."/>
            <person name="Blankenship R."/>
            <person name="Cho S.H."/>
            <person name="Dutcher S."/>
            <person name="Estelle M."/>
            <person name="Fawcett J.A."/>
            <person name="Gundlach H."/>
            <person name="Hanada K."/>
            <person name="Heyl A."/>
            <person name="Hicks K.A."/>
            <person name="Hugh J."/>
            <person name="Lohr M."/>
            <person name="Mayer K."/>
            <person name="Melkozernov A."/>
            <person name="Murata T."/>
            <person name="Nelson D."/>
            <person name="Pils B."/>
            <person name="Prigge M."/>
            <person name="Reiss B."/>
            <person name="Renner T."/>
            <person name="Rombauts S."/>
            <person name="Rushton P."/>
            <person name="Sanderfoot A."/>
            <person name="Schween G."/>
            <person name="Shiu S.-H."/>
            <person name="Stueber K."/>
            <person name="Theodoulou F.L."/>
            <person name="Tu H."/>
            <person name="Van de Peer Y."/>
            <person name="Verrier P.J."/>
            <person name="Waters E."/>
            <person name="Wood A."/>
            <person name="Yang L."/>
            <person name="Cove D."/>
            <person name="Cuming A."/>
            <person name="Hasebe M."/>
            <person name="Lucas S."/>
            <person name="Mishler D.B."/>
            <person name="Reski R."/>
            <person name="Grigoriev I."/>
            <person name="Quatrano R.S."/>
            <person name="Boore J.L."/>
        </authorList>
    </citation>
    <scope>NUCLEOTIDE SEQUENCE [LARGE SCALE GENOMIC DNA]</scope>
    <source>
        <strain evidence="2 3">cv. Gransden 2004</strain>
    </source>
</reference>
<dbReference type="Gramene" id="Pp3c15_7740V3.1">
    <property type="protein sequence ID" value="PAC:32929586.CDS.1"/>
    <property type="gene ID" value="Pp3c15_7740"/>
</dbReference>
<protein>
    <submittedName>
        <fullName evidence="1 2">Uncharacterized protein</fullName>
    </submittedName>
</protein>
<reference evidence="2" key="3">
    <citation type="submission" date="2020-12" db="UniProtKB">
        <authorList>
            <consortium name="EnsemblPlants"/>
        </authorList>
    </citation>
    <scope>IDENTIFICATION</scope>
</reference>
<accession>A0A2K1JCD8</accession>
<sequence length="51" mass="5916">MKDCQRLLNPLSVAYHTKFRISDDVFILPLKESRRFSLTALKLKLVLVPSN</sequence>
<proteinExistence type="predicted"/>
<reference evidence="1 3" key="2">
    <citation type="journal article" date="2018" name="Plant J.">
        <title>The Physcomitrella patens chromosome-scale assembly reveals moss genome structure and evolution.</title>
        <authorList>
            <person name="Lang D."/>
            <person name="Ullrich K.K."/>
            <person name="Murat F."/>
            <person name="Fuchs J."/>
            <person name="Jenkins J."/>
            <person name="Haas F.B."/>
            <person name="Piednoel M."/>
            <person name="Gundlach H."/>
            <person name="Van Bel M."/>
            <person name="Meyberg R."/>
            <person name="Vives C."/>
            <person name="Morata J."/>
            <person name="Symeonidi A."/>
            <person name="Hiss M."/>
            <person name="Muchero W."/>
            <person name="Kamisugi Y."/>
            <person name="Saleh O."/>
            <person name="Blanc G."/>
            <person name="Decker E.L."/>
            <person name="van Gessel N."/>
            <person name="Grimwood J."/>
            <person name="Hayes R.D."/>
            <person name="Graham S.W."/>
            <person name="Gunter L.E."/>
            <person name="McDaniel S.F."/>
            <person name="Hoernstein S.N.W."/>
            <person name="Larsson A."/>
            <person name="Li F.W."/>
            <person name="Perroud P.F."/>
            <person name="Phillips J."/>
            <person name="Ranjan P."/>
            <person name="Rokshar D.S."/>
            <person name="Rothfels C.J."/>
            <person name="Schneider L."/>
            <person name="Shu S."/>
            <person name="Stevenson D.W."/>
            <person name="Thummler F."/>
            <person name="Tillich M."/>
            <person name="Villarreal Aguilar J.C."/>
            <person name="Widiez T."/>
            <person name="Wong G.K."/>
            <person name="Wymore A."/>
            <person name="Zhang Y."/>
            <person name="Zimmer A.D."/>
            <person name="Quatrano R.S."/>
            <person name="Mayer K.F.X."/>
            <person name="Goodstein D."/>
            <person name="Casacuberta J.M."/>
            <person name="Vandepoele K."/>
            <person name="Reski R."/>
            <person name="Cuming A.C."/>
            <person name="Tuskan G.A."/>
            <person name="Maumus F."/>
            <person name="Salse J."/>
            <person name="Schmutz J."/>
            <person name="Rensing S.A."/>
        </authorList>
    </citation>
    <scope>NUCLEOTIDE SEQUENCE [LARGE SCALE GENOMIC DNA]</scope>
    <source>
        <strain evidence="2 3">cv. Gransden 2004</strain>
    </source>
</reference>
<evidence type="ECO:0000313" key="2">
    <source>
        <dbReference type="EnsemblPlants" id="PAC:32929586.CDS.1"/>
    </source>
</evidence>